<keyword evidence="4 5" id="KW-0472">Membrane</keyword>
<dbReference type="Gene3D" id="1.20.1070.10">
    <property type="entry name" value="Rhodopsin 7-helix transmembrane proteins"/>
    <property type="match status" value="1"/>
</dbReference>
<evidence type="ECO:0000256" key="3">
    <source>
        <dbReference type="ARBA" id="ARBA00022989"/>
    </source>
</evidence>
<evidence type="ECO:0000256" key="5">
    <source>
        <dbReference type="SAM" id="Phobius"/>
    </source>
</evidence>
<protein>
    <recommendedName>
        <fullName evidence="6">G-protein coupled receptors family 1 profile domain-containing protein</fullName>
    </recommendedName>
</protein>
<evidence type="ECO:0000256" key="2">
    <source>
        <dbReference type="ARBA" id="ARBA00022692"/>
    </source>
</evidence>
<sequence length="286" mass="32793">MLRRIKLYHVPCQNRSAHLSCFYDEAHLCICDNFGDQRLANCIEFNHQMKLDCFGQNACQNGAECFQDNRICPQTSMCVCPRCFYGVRCQFSTHGFSLSLDAILGYHIQPDASILNQPSPVQVSIAVSTIMILIGFVNGILSLITFRNKTILKFSSGFYLLWSSLTTLITVIIWTLKFWILIGIQTGFISNQSFLYVQCVLVDFVLRIGLNMNQWFNACIATDRAILTMKGINFDQKKSKKMAKYIITGLFIFTIMTSIHDPIHRRLIDDENDDEKRIWCTLAYSQ</sequence>
<name>A0A8S3DSB0_9BILA</name>
<dbReference type="GO" id="GO:0016020">
    <property type="term" value="C:membrane"/>
    <property type="evidence" value="ECO:0007669"/>
    <property type="project" value="UniProtKB-SubCell"/>
</dbReference>
<reference evidence="7" key="1">
    <citation type="submission" date="2021-02" db="EMBL/GenBank/DDBJ databases">
        <authorList>
            <person name="Nowell W R."/>
        </authorList>
    </citation>
    <scope>NUCLEOTIDE SEQUENCE</scope>
</reference>
<comment type="caution">
    <text evidence="7">The sequence shown here is derived from an EMBL/GenBank/DDBJ whole genome shotgun (WGS) entry which is preliminary data.</text>
</comment>
<proteinExistence type="predicted"/>
<organism evidence="7 8">
    <name type="scientific">Rotaria magnacalcarata</name>
    <dbReference type="NCBI Taxonomy" id="392030"/>
    <lineage>
        <taxon>Eukaryota</taxon>
        <taxon>Metazoa</taxon>
        <taxon>Spiralia</taxon>
        <taxon>Gnathifera</taxon>
        <taxon>Rotifera</taxon>
        <taxon>Eurotatoria</taxon>
        <taxon>Bdelloidea</taxon>
        <taxon>Philodinida</taxon>
        <taxon>Philodinidae</taxon>
        <taxon>Rotaria</taxon>
    </lineage>
</organism>
<dbReference type="PROSITE" id="PS00022">
    <property type="entry name" value="EGF_1"/>
    <property type="match status" value="1"/>
</dbReference>
<feature type="transmembrane region" description="Helical" evidence="5">
    <location>
        <begin position="242"/>
        <end position="260"/>
    </location>
</feature>
<accession>A0A8S3DSB0</accession>
<feature type="domain" description="G-protein coupled receptors family 1 profile" evidence="6">
    <location>
        <begin position="137"/>
        <end position="286"/>
    </location>
</feature>
<feature type="non-terminal residue" evidence="7">
    <location>
        <position position="286"/>
    </location>
</feature>
<evidence type="ECO:0000256" key="4">
    <source>
        <dbReference type="ARBA" id="ARBA00023136"/>
    </source>
</evidence>
<dbReference type="EMBL" id="CAJOBI010215447">
    <property type="protein sequence ID" value="CAF5028417.1"/>
    <property type="molecule type" value="Genomic_DNA"/>
</dbReference>
<dbReference type="InterPro" id="IPR017452">
    <property type="entry name" value="GPCR_Rhodpsn_7TM"/>
</dbReference>
<feature type="transmembrane region" description="Helical" evidence="5">
    <location>
        <begin position="158"/>
        <end position="182"/>
    </location>
</feature>
<evidence type="ECO:0000313" key="7">
    <source>
        <dbReference type="EMBL" id="CAF5028417.1"/>
    </source>
</evidence>
<dbReference type="Proteomes" id="UP000676336">
    <property type="component" value="Unassembled WGS sequence"/>
</dbReference>
<keyword evidence="3 5" id="KW-1133">Transmembrane helix</keyword>
<comment type="subcellular location">
    <subcellularLocation>
        <location evidence="1">Membrane</location>
    </subcellularLocation>
</comment>
<dbReference type="InterPro" id="IPR000742">
    <property type="entry name" value="EGF"/>
</dbReference>
<gene>
    <name evidence="7" type="ORF">SMN809_LOCUS57991</name>
</gene>
<keyword evidence="2 5" id="KW-0812">Transmembrane</keyword>
<dbReference type="SUPFAM" id="SSF81321">
    <property type="entry name" value="Family A G protein-coupled receptor-like"/>
    <property type="match status" value="1"/>
</dbReference>
<evidence type="ECO:0000259" key="6">
    <source>
        <dbReference type="PROSITE" id="PS50262"/>
    </source>
</evidence>
<evidence type="ECO:0000313" key="8">
    <source>
        <dbReference type="Proteomes" id="UP000676336"/>
    </source>
</evidence>
<evidence type="ECO:0000256" key="1">
    <source>
        <dbReference type="ARBA" id="ARBA00004370"/>
    </source>
</evidence>
<feature type="transmembrane region" description="Helical" evidence="5">
    <location>
        <begin position="123"/>
        <end position="146"/>
    </location>
</feature>
<dbReference type="PROSITE" id="PS50262">
    <property type="entry name" value="G_PROTEIN_RECEP_F1_2"/>
    <property type="match status" value="1"/>
</dbReference>
<dbReference type="AlphaFoldDB" id="A0A8S3DSB0"/>